<feature type="chain" id="PRO_5012398151" evidence="6">
    <location>
        <begin position="22"/>
        <end position="1192"/>
    </location>
</feature>
<name>A0A226E3G8_FOLCA</name>
<dbReference type="OrthoDB" id="1735038at2759"/>
<dbReference type="Proteomes" id="UP000198287">
    <property type="component" value="Unassembled WGS sequence"/>
</dbReference>
<evidence type="ECO:0000256" key="2">
    <source>
        <dbReference type="ARBA" id="ARBA00022670"/>
    </source>
</evidence>
<dbReference type="GO" id="GO:0070008">
    <property type="term" value="F:serine-type exopeptidase activity"/>
    <property type="evidence" value="ECO:0007669"/>
    <property type="project" value="InterPro"/>
</dbReference>
<dbReference type="PANTHER" id="PTHR11010">
    <property type="entry name" value="PROTEASE S28 PRO-X CARBOXYPEPTIDASE-RELATED"/>
    <property type="match status" value="1"/>
</dbReference>
<organism evidence="7 8">
    <name type="scientific">Folsomia candida</name>
    <name type="common">Springtail</name>
    <dbReference type="NCBI Taxonomy" id="158441"/>
    <lineage>
        <taxon>Eukaryota</taxon>
        <taxon>Metazoa</taxon>
        <taxon>Ecdysozoa</taxon>
        <taxon>Arthropoda</taxon>
        <taxon>Hexapoda</taxon>
        <taxon>Collembola</taxon>
        <taxon>Entomobryomorpha</taxon>
        <taxon>Isotomoidea</taxon>
        <taxon>Isotomidae</taxon>
        <taxon>Proisotominae</taxon>
        <taxon>Folsomia</taxon>
    </lineage>
</organism>
<dbReference type="AlphaFoldDB" id="A0A226E3G8"/>
<keyword evidence="3 6" id="KW-0732">Signal</keyword>
<dbReference type="SUPFAM" id="SSF53474">
    <property type="entry name" value="alpha/beta-Hydrolases"/>
    <property type="match status" value="1"/>
</dbReference>
<dbReference type="Pfam" id="PF05577">
    <property type="entry name" value="Peptidase_S28"/>
    <property type="match status" value="1"/>
</dbReference>
<comment type="caution">
    <text evidence="7">The sequence shown here is derived from an EMBL/GenBank/DDBJ whole genome shotgun (WGS) entry which is preliminary data.</text>
</comment>
<evidence type="ECO:0000256" key="4">
    <source>
        <dbReference type="ARBA" id="ARBA00022801"/>
    </source>
</evidence>
<evidence type="ECO:0000313" key="7">
    <source>
        <dbReference type="EMBL" id="OXA51507.1"/>
    </source>
</evidence>
<dbReference type="GO" id="GO:0006508">
    <property type="term" value="P:proteolysis"/>
    <property type="evidence" value="ECO:0007669"/>
    <property type="project" value="UniProtKB-KW"/>
</dbReference>
<dbReference type="PANTHER" id="PTHR11010:SF117">
    <property type="entry name" value="SERINE PROTEASE 16"/>
    <property type="match status" value="1"/>
</dbReference>
<evidence type="ECO:0000256" key="1">
    <source>
        <dbReference type="ARBA" id="ARBA00011079"/>
    </source>
</evidence>
<evidence type="ECO:0000256" key="5">
    <source>
        <dbReference type="ARBA" id="ARBA00023180"/>
    </source>
</evidence>
<dbReference type="InterPro" id="IPR008758">
    <property type="entry name" value="Peptidase_S28"/>
</dbReference>
<sequence>MFGINIYLLVTLIFTAGRCESLDQASPLQQLYSMAHTLISENFARCTLTVLSPERNKNESFSQYPIDHFSGFEIPVQQLASTRTLSLRMIPLKFLDSDCNLFIVEITKKCVMPQILNVIRSQISPKPLHSAKVIFLNLLPRSESQQKHNTILTLPPLNLIPYKMEMVLCSANGPPRHHDLRSRRVLLFSYCEYCPHPGDIVLSRGFHPKEGFRKYQPLFFGAMPRNFHQAFMNTVLTQTFTKSGVNTSTISYIKLVRYPVIPFLREVLSALNFTYNLNKSSFVSLLSKDSEGVSFHARMNCHLSRNLLTLGSGCLTSDPVATWGLQLSSYYTHETGIFMYRRVALEDQRATVTQRLELPIKVLLSLAFATAAYTIFRQSLRKKTFFPQRTTINIVTAPSQMSLHTRIFQIWLKVWNTTWKMAPTFFQQRFLPHWKSHNKNQSASLMLISLCCIAITLIWHFKIIPLSEMIISKNFVELRQLSDIVRLSKSGMLADGKVKKIRILNMVDVEFWRNLSHNQEDQKGLEVLKSEMENTKLPRECFEKPSRKDLDTYYICVSGFFPKSLNSGATSIQGFADHGLEVRQLGAMRFMSLVFHQDFPFLDIFSRKVSQLVESGIYNYWKEMPSTKFREDGSLIKIHEMNETEMAKFLKQKMSRNHLEKRKDSLNGRQIGEFYSMFVAHDVIATIIGLAPQILVSFLVFLIEILAGGSAQENIEEKIFEQKLDHENSSSTTTWRQRYLENRQFFKPGGPIFVYYGGPTHSPFSPTVLQTGSMTTYAKEQGANLVALESRYYGRSRPTLDLSEENLRRYLSLKQKREDYAEFVRWLKRQPDFTNSKIVGFGSGLIGSLVLDVMNTYSDGVVDIGVISSAPVEYRYEVPEYVEKMVELLNTSHPECYDSIHDTLICFERLSKGEECQGHVFKDLKNMFNLCGDIDQENALDISTLRLLSLRTIATVMSTNDPDPNASYNTEKMCRALEDNSTNLTHFERSALEVRKISSFSKQPCVEARFDKVIGALHNSSWDSPAVLSGQRQTMWLRCSQTAMIRTPVGFRMSDNGQFIVTTIEEMCNRLFNISSEQMKHNSQEVNQLHGSRRLPSKCAVFVTGSDDLFQNVSVTTQSEVGNCNRAYLIPGASFAKNTGEIKPEGMSYPPALRMSQLEIGSIIGSWLSSGNCCLPQVKEFYENPSKIFDLF</sequence>
<dbReference type="InterPro" id="IPR042269">
    <property type="entry name" value="Ser_carbopepase_S28_SKS"/>
</dbReference>
<keyword evidence="4" id="KW-0378">Hydrolase</keyword>
<dbReference type="Gene3D" id="1.20.120.980">
    <property type="entry name" value="Serine carboxypeptidase S28, SKS domain"/>
    <property type="match status" value="1"/>
</dbReference>
<protein>
    <submittedName>
        <fullName evidence="7">Thymus-specific serine protease</fullName>
    </submittedName>
</protein>
<dbReference type="EMBL" id="LNIX01000007">
    <property type="protein sequence ID" value="OXA51507.1"/>
    <property type="molecule type" value="Genomic_DNA"/>
</dbReference>
<keyword evidence="8" id="KW-1185">Reference proteome</keyword>
<feature type="signal peptide" evidence="6">
    <location>
        <begin position="1"/>
        <end position="21"/>
    </location>
</feature>
<reference evidence="7 8" key="1">
    <citation type="submission" date="2015-12" db="EMBL/GenBank/DDBJ databases">
        <title>The genome of Folsomia candida.</title>
        <authorList>
            <person name="Faddeeva A."/>
            <person name="Derks M.F."/>
            <person name="Anvar Y."/>
            <person name="Smit S."/>
            <person name="Van Straalen N."/>
            <person name="Roelofs D."/>
        </authorList>
    </citation>
    <scope>NUCLEOTIDE SEQUENCE [LARGE SCALE GENOMIC DNA]</scope>
    <source>
        <strain evidence="7 8">VU population</strain>
        <tissue evidence="7">Whole body</tissue>
    </source>
</reference>
<evidence type="ECO:0000256" key="3">
    <source>
        <dbReference type="ARBA" id="ARBA00022729"/>
    </source>
</evidence>
<keyword evidence="5" id="KW-0325">Glycoprotein</keyword>
<dbReference type="Gene3D" id="3.40.50.1820">
    <property type="entry name" value="alpha/beta hydrolase"/>
    <property type="match status" value="1"/>
</dbReference>
<evidence type="ECO:0000313" key="8">
    <source>
        <dbReference type="Proteomes" id="UP000198287"/>
    </source>
</evidence>
<dbReference type="InterPro" id="IPR029058">
    <property type="entry name" value="AB_hydrolase_fold"/>
</dbReference>
<proteinExistence type="inferred from homology"/>
<comment type="similarity">
    <text evidence="1">Belongs to the peptidase S28 family.</text>
</comment>
<keyword evidence="2 7" id="KW-0645">Protease</keyword>
<evidence type="ECO:0000256" key="6">
    <source>
        <dbReference type="SAM" id="SignalP"/>
    </source>
</evidence>
<gene>
    <name evidence="7" type="ORF">Fcan01_13195</name>
</gene>
<dbReference type="GO" id="GO:0008239">
    <property type="term" value="F:dipeptidyl-peptidase activity"/>
    <property type="evidence" value="ECO:0007669"/>
    <property type="project" value="TreeGrafter"/>
</dbReference>
<accession>A0A226E3G8</accession>